<proteinExistence type="predicted"/>
<dbReference type="CTD" id="8238414"/>
<name>E0VV98_PEDHC</name>
<dbReference type="AlphaFoldDB" id="E0VV98"/>
<feature type="compositionally biased region" description="Basic and acidic residues" evidence="1">
    <location>
        <begin position="70"/>
        <end position="90"/>
    </location>
</feature>
<dbReference type="Proteomes" id="UP000009046">
    <property type="component" value="Unassembled WGS sequence"/>
</dbReference>
<reference evidence="3" key="3">
    <citation type="submission" date="2021-02" db="UniProtKB">
        <authorList>
            <consortium name="EnsemblMetazoa"/>
        </authorList>
    </citation>
    <scope>IDENTIFICATION</scope>
    <source>
        <strain evidence="3">USDA</strain>
    </source>
</reference>
<dbReference type="HOGENOM" id="CLU_957457_0_0_1"/>
<feature type="region of interest" description="Disordered" evidence="1">
    <location>
        <begin position="196"/>
        <end position="249"/>
    </location>
</feature>
<sequence>MPNGIESGIADSLPISSSNRGNKKMEQNRSKSMLKSGKQHGEEEFSSRESSVVRNGGKKNQCNVKNRLLKSTESEKTKKSIMEDKGKKTESAIMNKSQKQVKAQRTKGSLTLNKLSPLPKNSDNIIVVKENKLKNNEEPNDVKSKPFLAMSDENLKLLIDELSAEEINETNCKKSVASVEEKEIIINNDTNLDDVKLDDDLEESDKELFKSNSSENVMPEPEKQKTQPEFVPNNNNNNNIQNQNSPMAATTSSFFDRIQQSFKSYFSFRNPPKTVGTTEKKSKTSLSNGVK</sequence>
<evidence type="ECO:0000313" key="3">
    <source>
        <dbReference type="EnsemblMetazoa" id="PHUM460350-PA"/>
    </source>
</evidence>
<accession>E0VV98</accession>
<dbReference type="EnsemblMetazoa" id="PHUM460350-RA">
    <property type="protein sequence ID" value="PHUM460350-PA"/>
    <property type="gene ID" value="PHUM460350"/>
</dbReference>
<evidence type="ECO:0000313" key="4">
    <source>
        <dbReference type="Proteomes" id="UP000009046"/>
    </source>
</evidence>
<protein>
    <submittedName>
        <fullName evidence="2 3">Uncharacterized protein</fullName>
    </submittedName>
</protein>
<keyword evidence="4" id="KW-1185">Reference proteome</keyword>
<reference evidence="2" key="2">
    <citation type="submission" date="2007-04" db="EMBL/GenBank/DDBJ databases">
        <title>The genome of the human body louse.</title>
        <authorList>
            <consortium name="The Human Body Louse Genome Consortium"/>
            <person name="Kirkness E."/>
            <person name="Walenz B."/>
            <person name="Hass B."/>
            <person name="Bruggner R."/>
            <person name="Strausberg R."/>
        </authorList>
    </citation>
    <scope>NUCLEOTIDE SEQUENCE</scope>
    <source>
        <strain evidence="2">USDA</strain>
    </source>
</reference>
<evidence type="ECO:0000256" key="1">
    <source>
        <dbReference type="SAM" id="MobiDB-lite"/>
    </source>
</evidence>
<feature type="compositionally biased region" description="Acidic residues" evidence="1">
    <location>
        <begin position="196"/>
        <end position="205"/>
    </location>
</feature>
<dbReference type="VEuPathDB" id="VectorBase:PHUM460350"/>
<dbReference type="KEGG" id="phu:Phum_PHUM460350"/>
<dbReference type="EMBL" id="AAZO01005593">
    <property type="status" value="NOT_ANNOTATED_CDS"/>
    <property type="molecule type" value="Genomic_DNA"/>
</dbReference>
<dbReference type="InParanoid" id="E0VV98"/>
<organism>
    <name type="scientific">Pediculus humanus subsp. corporis</name>
    <name type="common">Body louse</name>
    <dbReference type="NCBI Taxonomy" id="121224"/>
    <lineage>
        <taxon>Eukaryota</taxon>
        <taxon>Metazoa</taxon>
        <taxon>Ecdysozoa</taxon>
        <taxon>Arthropoda</taxon>
        <taxon>Hexapoda</taxon>
        <taxon>Insecta</taxon>
        <taxon>Pterygota</taxon>
        <taxon>Neoptera</taxon>
        <taxon>Paraneoptera</taxon>
        <taxon>Psocodea</taxon>
        <taxon>Troctomorpha</taxon>
        <taxon>Phthiraptera</taxon>
        <taxon>Anoplura</taxon>
        <taxon>Pediculidae</taxon>
        <taxon>Pediculus</taxon>
    </lineage>
</organism>
<dbReference type="EMBL" id="DS235805">
    <property type="protein sequence ID" value="EEB17304.1"/>
    <property type="molecule type" value="Genomic_DNA"/>
</dbReference>
<dbReference type="RefSeq" id="XP_002430042.1">
    <property type="nucleotide sequence ID" value="XM_002429997.1"/>
</dbReference>
<reference evidence="2" key="1">
    <citation type="submission" date="2007-04" db="EMBL/GenBank/DDBJ databases">
        <title>Annotation of Pediculus humanus corporis strain USDA.</title>
        <authorList>
            <person name="Kirkness E."/>
            <person name="Hannick L."/>
            <person name="Hass B."/>
            <person name="Bruggner R."/>
            <person name="Lawson D."/>
            <person name="Bidwell S."/>
            <person name="Joardar V."/>
            <person name="Caler E."/>
            <person name="Walenz B."/>
            <person name="Inman J."/>
            <person name="Schobel S."/>
            <person name="Galinsky K."/>
            <person name="Amedeo P."/>
            <person name="Strausberg R."/>
        </authorList>
    </citation>
    <scope>NUCLEOTIDE SEQUENCE</scope>
    <source>
        <strain evidence="2">USDA</strain>
    </source>
</reference>
<dbReference type="GeneID" id="8238414"/>
<feature type="compositionally biased region" description="Low complexity" evidence="1">
    <location>
        <begin position="233"/>
        <end position="244"/>
    </location>
</feature>
<feature type="region of interest" description="Disordered" evidence="1">
    <location>
        <begin position="267"/>
        <end position="291"/>
    </location>
</feature>
<evidence type="ECO:0000313" key="2">
    <source>
        <dbReference type="EMBL" id="EEB17304.1"/>
    </source>
</evidence>
<gene>
    <name evidence="3" type="primary">8238414</name>
    <name evidence="2" type="ORF">Phum_PHUM460350</name>
</gene>
<feature type="compositionally biased region" description="Polar residues" evidence="1">
    <location>
        <begin position="92"/>
        <end position="120"/>
    </location>
</feature>
<feature type="region of interest" description="Disordered" evidence="1">
    <location>
        <begin position="1"/>
        <end position="120"/>
    </location>
</feature>